<dbReference type="VEuPathDB" id="TrichDB:TRFO_04427"/>
<feature type="region of interest" description="Disordered" evidence="1">
    <location>
        <begin position="145"/>
        <end position="170"/>
    </location>
</feature>
<name>A0A1J4KJ76_9EUKA</name>
<sequence>MKRKDYHNAQNEHTYSHKHHKLHYRTHEKCFLSDSFISSQRKNTIRQRHNHRQKDSGTDDLHSSSDSHHQNHSKSHHSPIESEEMEYSHKSYHNSSESRKLSNSKLQRKEIISKSQPDLINFYKAYIEKLHHDAELAYSDTNNHNRLHHKRSHHKNYLSSSSKHHNDMLSSNSYHSKSFFDSSHDNYVQMNDNNSLLKKSHSPINTPKYQDRKVMFTHPDNQDDEHFLQHNERHNRSKDSVKWIQEQTPDDFSETFEDRNTLINDNSAVFSLSKTDLSRPDIQTIYFSNPDGKRSIQSPNHALHHHSNSQKEPDTGILKCNHQEIFNNGDINSSKEKSGPIFNIIINDNATDLPLSTRISSDDEIGSNDSGFSLSKLYSSLAFPFSRMSPIIQKILDPIEKQLQSINPSNRQEYILMYAKTFIHENPVLAPLSTYNISHFVIFQSLISYKRISKQKPCFITAVLTLDGVLRTNDANNEIDIKGCTFSVHKNVEIEIIKNEKRIFKFYSDNAEKWHNVLTELSHNDSILILPAFLRIISVDCQTTLEQIISPNLILTISLLNCCQLKTSLARSVFEIFLANKRLDFLLRSLFFAEASVTPLHYLFKKKTRYSTAMIALFTSVGHKWLYTLALNIIKNKISSSHSLLQLIFLAFKTIPNKALYIVRIVIMLSILTSTNHEKSIFIPFISFMRASIQPYITRYFSESVGCTSSLFAQLEMHLQSPIIVSNDTFLRLAPFVNDLLRISPKLIQDHETNQNSEVNEINEFIKSNPESLLKILKTYLESENPEHPVIYSYYQNLKFLLRDLL</sequence>
<evidence type="ECO:0000256" key="1">
    <source>
        <dbReference type="SAM" id="MobiDB-lite"/>
    </source>
</evidence>
<dbReference type="AlphaFoldDB" id="A0A1J4KJ76"/>
<feature type="compositionally biased region" description="Basic residues" evidence="1">
    <location>
        <begin position="43"/>
        <end position="52"/>
    </location>
</feature>
<dbReference type="EMBL" id="MLAK01000627">
    <property type="protein sequence ID" value="OHT09884.1"/>
    <property type="molecule type" value="Genomic_DNA"/>
</dbReference>
<protein>
    <submittedName>
        <fullName evidence="2">Uncharacterized protein</fullName>
    </submittedName>
</protein>
<dbReference type="RefSeq" id="XP_068363020.1">
    <property type="nucleotide sequence ID" value="XM_068491890.1"/>
</dbReference>
<feature type="region of interest" description="Disordered" evidence="1">
    <location>
        <begin position="288"/>
        <end position="315"/>
    </location>
</feature>
<comment type="caution">
    <text evidence="2">The sequence shown here is derived from an EMBL/GenBank/DDBJ whole genome shotgun (WGS) entry which is preliminary data.</text>
</comment>
<proteinExistence type="predicted"/>
<dbReference type="GeneID" id="94826594"/>
<accession>A0A1J4KJ76</accession>
<gene>
    <name evidence="2" type="ORF">TRFO_04427</name>
</gene>
<feature type="region of interest" description="Disordered" evidence="1">
    <location>
        <begin position="41"/>
        <end position="103"/>
    </location>
</feature>
<feature type="compositionally biased region" description="Basic and acidic residues" evidence="1">
    <location>
        <begin position="53"/>
        <end position="69"/>
    </location>
</feature>
<feature type="compositionally biased region" description="Basic residues" evidence="1">
    <location>
        <begin position="145"/>
        <end position="156"/>
    </location>
</feature>
<evidence type="ECO:0000313" key="3">
    <source>
        <dbReference type="Proteomes" id="UP000179807"/>
    </source>
</evidence>
<evidence type="ECO:0000313" key="2">
    <source>
        <dbReference type="EMBL" id="OHT09884.1"/>
    </source>
</evidence>
<keyword evidence="3" id="KW-1185">Reference proteome</keyword>
<reference evidence="2" key="1">
    <citation type="submission" date="2016-10" db="EMBL/GenBank/DDBJ databases">
        <authorList>
            <person name="Benchimol M."/>
            <person name="Almeida L.G."/>
            <person name="Vasconcelos A.T."/>
            <person name="Perreira-Neves A."/>
            <person name="Rosa I.A."/>
            <person name="Tasca T."/>
            <person name="Bogo M.R."/>
            <person name="de Souza W."/>
        </authorList>
    </citation>
    <scope>NUCLEOTIDE SEQUENCE [LARGE SCALE GENOMIC DNA]</scope>
    <source>
        <strain evidence="2">K</strain>
    </source>
</reference>
<organism evidence="2 3">
    <name type="scientific">Tritrichomonas foetus</name>
    <dbReference type="NCBI Taxonomy" id="1144522"/>
    <lineage>
        <taxon>Eukaryota</taxon>
        <taxon>Metamonada</taxon>
        <taxon>Parabasalia</taxon>
        <taxon>Tritrichomonadida</taxon>
        <taxon>Tritrichomonadidae</taxon>
        <taxon>Tritrichomonas</taxon>
    </lineage>
</organism>
<dbReference type="Proteomes" id="UP000179807">
    <property type="component" value="Unassembled WGS sequence"/>
</dbReference>
<feature type="region of interest" description="Disordered" evidence="1">
    <location>
        <begin position="1"/>
        <end position="23"/>
    </location>
</feature>